<organism evidence="4 5">
    <name type="scientific">Microcoleus anatoxicus PTRS2</name>
    <dbReference type="NCBI Taxonomy" id="2705321"/>
    <lineage>
        <taxon>Bacteria</taxon>
        <taxon>Bacillati</taxon>
        <taxon>Cyanobacteriota</taxon>
        <taxon>Cyanophyceae</taxon>
        <taxon>Oscillatoriophycideae</taxon>
        <taxon>Oscillatoriales</taxon>
        <taxon>Microcoleaceae</taxon>
        <taxon>Microcoleus</taxon>
        <taxon>Microcoleus anatoxicus</taxon>
    </lineage>
</organism>
<dbReference type="SUPFAM" id="SSF52540">
    <property type="entry name" value="P-loop containing nucleoside triphosphate hydrolases"/>
    <property type="match status" value="1"/>
</dbReference>
<dbReference type="Pfam" id="PF00211">
    <property type="entry name" value="Guanylate_cyc"/>
    <property type="match status" value="2"/>
</dbReference>
<dbReference type="SUPFAM" id="SSF48452">
    <property type="entry name" value="TPR-like"/>
    <property type="match status" value="2"/>
</dbReference>
<dbReference type="InterPro" id="IPR019734">
    <property type="entry name" value="TPR_rpt"/>
</dbReference>
<keyword evidence="5" id="KW-1185">Reference proteome</keyword>
<dbReference type="SMART" id="SM00044">
    <property type="entry name" value="CYCc"/>
    <property type="match status" value="1"/>
</dbReference>
<dbReference type="SUPFAM" id="SSF55073">
    <property type="entry name" value="Nucleotide cyclase"/>
    <property type="match status" value="2"/>
</dbReference>
<name>A0ABU8YLK4_9CYAN</name>
<dbReference type="PANTHER" id="PTHR16305">
    <property type="entry name" value="TESTICULAR SOLUBLE ADENYLYL CYCLASE"/>
    <property type="match status" value="1"/>
</dbReference>
<comment type="caution">
    <text evidence="4">The sequence shown here is derived from an EMBL/GenBank/DDBJ whole genome shotgun (WGS) entry which is preliminary data.</text>
</comment>
<gene>
    <name evidence="4" type="ORF">WMG39_10525</name>
</gene>
<dbReference type="InterPro" id="IPR041664">
    <property type="entry name" value="AAA_16"/>
</dbReference>
<dbReference type="InterPro" id="IPR011990">
    <property type="entry name" value="TPR-like_helical_dom_sf"/>
</dbReference>
<evidence type="ECO:0000259" key="3">
    <source>
        <dbReference type="PROSITE" id="PS50125"/>
    </source>
</evidence>
<evidence type="ECO:0000313" key="5">
    <source>
        <dbReference type="Proteomes" id="UP001384579"/>
    </source>
</evidence>
<dbReference type="PROSITE" id="PS50125">
    <property type="entry name" value="GUANYLATE_CYCLASE_2"/>
    <property type="match status" value="2"/>
</dbReference>
<dbReference type="InterPro" id="IPR027417">
    <property type="entry name" value="P-loop_NTPase"/>
</dbReference>
<dbReference type="SMART" id="SM00028">
    <property type="entry name" value="TPR"/>
    <property type="match status" value="2"/>
</dbReference>
<evidence type="ECO:0000256" key="2">
    <source>
        <dbReference type="ARBA" id="ARBA00022840"/>
    </source>
</evidence>
<keyword evidence="1" id="KW-0547">Nucleotide-binding</keyword>
<accession>A0ABU8YLK4</accession>
<dbReference type="Proteomes" id="UP001384579">
    <property type="component" value="Unassembled WGS sequence"/>
</dbReference>
<dbReference type="InterPro" id="IPR001054">
    <property type="entry name" value="A/G_cyclase"/>
</dbReference>
<sequence>MPTFVENIASFLPIRVLNCFAAETTPLAAPASGSFEAAVLFVDISGFTALTERLAQKGSIGVEELTTHLNAYFGQLIELIIAHKGDIVKFAGDAMLAIWPAESMSLDSATYCAAQCALAILNDLGKYQAANAELRLHMGIGAGQLQEFYIGGINGQWEYLVAGEPIAQVGLAETAAGIGEVCLSLTAWESIKDQFVGTLLASNVVRLEGFNLLTCVADRRLLNIGESAPIAIYDEMQERLERYVSLGVLQRLKVGQTDWLGDLRRVSVMFLNLPGMDYGAEGALDFISTIINEIQNILQVYEGTLNKFLVDDKGSTLVIGFGLPPFSHEDDSVRCAIAAMALLEKLRSLGLQPKIGIATGTCYSGVIGSQQRREYTIIGAVVNLAARLMQAAKDGILCDERTFEFAKSRIQFESLTPIKLKGIKDAVQVFSPLGEVRQDLPWWMAGKTAKSMVGREKERLLLRHKLEQLKAGISGVVVICGDAGIGKSCLIENLLSQAQELGVGSLVGAGNAIARSKPYHAWNAVFSHLLDLSFLTDLEAKKSQILDLLEDEPQSLEKAALLNEVLGLDLPDTEVSAALVGEQRAAATRDLLVELLQDSVNRSPKLLVLEDAHWLDSSSWALVLAVAQKVKPLLLAIGMRPIGESVPEEYEKLLTIEGVEQLHLEAIAATDTRELLCQRLGVNSLPDRVVELIEKKTEGNPFFSEELAYGLREAGVIEIHNGECQIAAGVGNLNELNFPATVQGVIASRIDRLSPREQLTLKVASAIGRSFGFQLLRDIHPIEDDKPELPTYLMKLQRFDLTPMETPEPDLGYMFKHIITQEVAYGLMLYSQRHQVHAALALWYEKTYEELSGFYTILAHHWSKALVPEKAIFYLEKAGEQAVRSHALREAIKLFSEALEWLATLPDTVERKEQELRLHIALGAPLMAIKGYGAVEVKKTYDRARELGQEVGQVSQLFFILNGLALSCFSQSDFPASVEFCKQFEALAQSTQEQRMFPIVGHSYSCNLFHLGEFNQARNYTQLAIETYRPENHEFYIAKYGQDPAMACFLFDCLANWLLGYPDVAIQRSEEMLALAQKLSHPFSLAYAFNCKAWFALYSKQVTNALQAADALMAVAVENEFPFFIMLSNLIRAWVAIQLDQPEEAINQIEETLTMWKSVGAVLARHCHLTFLAEGYGKAGNQARALEILAECVDEIERTKECFWEAEVYRLKGKILLDLHKVEEAEENYFKSLDVARRQEAKSLELRSTVSLCRLWQQQGKTLEAKALLSEIYGWFTQGFDMPDLIAAQQLLEELS</sequence>
<dbReference type="RefSeq" id="WP_340523325.1">
    <property type="nucleotide sequence ID" value="NZ_JBBLXS010000109.1"/>
</dbReference>
<feature type="domain" description="Guanylate cyclase" evidence="3">
    <location>
        <begin position="267"/>
        <end position="389"/>
    </location>
</feature>
<evidence type="ECO:0000313" key="4">
    <source>
        <dbReference type="EMBL" id="MEK0185295.1"/>
    </source>
</evidence>
<dbReference type="Gene3D" id="1.25.40.10">
    <property type="entry name" value="Tetratricopeptide repeat domain"/>
    <property type="match status" value="2"/>
</dbReference>
<dbReference type="InterPro" id="IPR029787">
    <property type="entry name" value="Nucleotide_cyclase"/>
</dbReference>
<dbReference type="Gene3D" id="3.30.70.1230">
    <property type="entry name" value="Nucleotide cyclase"/>
    <property type="match status" value="2"/>
</dbReference>
<dbReference type="PANTHER" id="PTHR16305:SF28">
    <property type="entry name" value="GUANYLATE CYCLASE DOMAIN-CONTAINING PROTEIN"/>
    <property type="match status" value="1"/>
</dbReference>
<proteinExistence type="predicted"/>
<dbReference type="Pfam" id="PF13191">
    <property type="entry name" value="AAA_16"/>
    <property type="match status" value="1"/>
</dbReference>
<dbReference type="CDD" id="cd07302">
    <property type="entry name" value="CHD"/>
    <property type="match status" value="2"/>
</dbReference>
<evidence type="ECO:0000256" key="1">
    <source>
        <dbReference type="ARBA" id="ARBA00022741"/>
    </source>
</evidence>
<dbReference type="EMBL" id="JBBLXS010000109">
    <property type="protein sequence ID" value="MEK0185295.1"/>
    <property type="molecule type" value="Genomic_DNA"/>
</dbReference>
<reference evidence="4 5" key="1">
    <citation type="journal article" date="2020" name="Harmful Algae">
        <title>Molecular and morphological characterization of a novel dihydroanatoxin-a producing Microcoleus species (cyanobacteria) from the Russian River, California, USA.</title>
        <authorList>
            <person name="Conklin K.Y."/>
            <person name="Stancheva R."/>
            <person name="Otten T.G."/>
            <person name="Fadness R."/>
            <person name="Boyer G.L."/>
            <person name="Read B."/>
            <person name="Zhang X."/>
            <person name="Sheath R.G."/>
        </authorList>
    </citation>
    <scope>NUCLEOTIDE SEQUENCE [LARGE SCALE GENOMIC DNA]</scope>
    <source>
        <strain evidence="4 5">PTRS2</strain>
    </source>
</reference>
<keyword evidence="2" id="KW-0067">ATP-binding</keyword>
<protein>
    <submittedName>
        <fullName evidence="4">Adenylate/guanylate cyclase domain-containing protein</fullName>
    </submittedName>
</protein>
<feature type="domain" description="Guanylate cyclase" evidence="3">
    <location>
        <begin position="38"/>
        <end position="173"/>
    </location>
</feature>